<name>A0ABY4AB95_9BURK</name>
<protein>
    <submittedName>
        <fullName evidence="1">Uncharacterized protein</fullName>
    </submittedName>
</protein>
<dbReference type="Proteomes" id="UP000831532">
    <property type="component" value="Chromosome"/>
</dbReference>
<proteinExistence type="predicted"/>
<reference evidence="1 2" key="1">
    <citation type="submission" date="2020-10" db="EMBL/GenBank/DDBJ databases">
        <title>Genome analysis of Massilia species.</title>
        <authorList>
            <person name="Jung D.-H."/>
        </authorList>
    </citation>
    <scope>NUCLEOTIDE SEQUENCE [LARGE SCALE GENOMIC DNA]</scope>
    <source>
        <strain evidence="2">sipir</strain>
    </source>
</reference>
<evidence type="ECO:0000313" key="1">
    <source>
        <dbReference type="EMBL" id="UOD32057.1"/>
    </source>
</evidence>
<organism evidence="1 2">
    <name type="scientific">Massilia violaceinigra</name>
    <dbReference type="NCBI Taxonomy" id="2045208"/>
    <lineage>
        <taxon>Bacteria</taxon>
        <taxon>Pseudomonadati</taxon>
        <taxon>Pseudomonadota</taxon>
        <taxon>Betaproteobacteria</taxon>
        <taxon>Burkholderiales</taxon>
        <taxon>Oxalobacteraceae</taxon>
        <taxon>Telluria group</taxon>
        <taxon>Massilia</taxon>
    </lineage>
</organism>
<dbReference type="EMBL" id="CP063361">
    <property type="protein sequence ID" value="UOD32057.1"/>
    <property type="molecule type" value="Genomic_DNA"/>
</dbReference>
<gene>
    <name evidence="1" type="ORF">INH39_10525</name>
</gene>
<dbReference type="RefSeq" id="WP_243493122.1">
    <property type="nucleotide sequence ID" value="NZ_CP063361.1"/>
</dbReference>
<evidence type="ECO:0000313" key="2">
    <source>
        <dbReference type="Proteomes" id="UP000831532"/>
    </source>
</evidence>
<sequence>MKKTSLRKNRFSTQSTRLLDDSPMCKLSRKLGRSGDSPHSARASPAEMMMRQLDDSGIAELLGAAVGRPISPEAQAFYDHVDAVKARKVIWDEYEKPVLSDAT</sequence>
<keyword evidence="2" id="KW-1185">Reference proteome</keyword>
<accession>A0ABY4AB95</accession>